<reference evidence="2 3" key="2">
    <citation type="journal article" date="2019" name="G3 (Bethesda)">
        <title>Hybrid Assembly of the Genome of the Entomopathogenic Nematode Steinernema carpocapsae Identifies the X-Chromosome.</title>
        <authorList>
            <person name="Serra L."/>
            <person name="Macchietto M."/>
            <person name="Macias-Munoz A."/>
            <person name="McGill C.J."/>
            <person name="Rodriguez I.M."/>
            <person name="Rodriguez B."/>
            <person name="Murad R."/>
            <person name="Mortazavi A."/>
        </authorList>
    </citation>
    <scope>NUCLEOTIDE SEQUENCE [LARGE SCALE GENOMIC DNA]</scope>
    <source>
        <strain evidence="2 3">ALL</strain>
    </source>
</reference>
<organism evidence="2 3">
    <name type="scientific">Steinernema carpocapsae</name>
    <name type="common">Entomopathogenic nematode</name>
    <dbReference type="NCBI Taxonomy" id="34508"/>
    <lineage>
        <taxon>Eukaryota</taxon>
        <taxon>Metazoa</taxon>
        <taxon>Ecdysozoa</taxon>
        <taxon>Nematoda</taxon>
        <taxon>Chromadorea</taxon>
        <taxon>Rhabditida</taxon>
        <taxon>Tylenchina</taxon>
        <taxon>Panagrolaimomorpha</taxon>
        <taxon>Strongyloidoidea</taxon>
        <taxon>Steinernematidae</taxon>
        <taxon>Steinernema</taxon>
    </lineage>
</organism>
<feature type="compositionally biased region" description="Polar residues" evidence="1">
    <location>
        <begin position="1"/>
        <end position="27"/>
    </location>
</feature>
<evidence type="ECO:0000313" key="3">
    <source>
        <dbReference type="Proteomes" id="UP000298663"/>
    </source>
</evidence>
<gene>
    <name evidence="2" type="ORF">L596_021051</name>
</gene>
<reference evidence="2 3" key="1">
    <citation type="journal article" date="2015" name="Genome Biol.">
        <title>Comparative genomics of Steinernema reveals deeply conserved gene regulatory networks.</title>
        <authorList>
            <person name="Dillman A.R."/>
            <person name="Macchietto M."/>
            <person name="Porter C.F."/>
            <person name="Rogers A."/>
            <person name="Williams B."/>
            <person name="Antoshechkin I."/>
            <person name="Lee M.M."/>
            <person name="Goodwin Z."/>
            <person name="Lu X."/>
            <person name="Lewis E.E."/>
            <person name="Goodrich-Blair H."/>
            <person name="Stock S.P."/>
            <person name="Adams B.J."/>
            <person name="Sternberg P.W."/>
            <person name="Mortazavi A."/>
        </authorList>
    </citation>
    <scope>NUCLEOTIDE SEQUENCE [LARGE SCALE GENOMIC DNA]</scope>
    <source>
        <strain evidence="2 3">ALL</strain>
    </source>
</reference>
<dbReference type="AlphaFoldDB" id="A0A4U5MVC2"/>
<evidence type="ECO:0000313" key="2">
    <source>
        <dbReference type="EMBL" id="TKR73779.1"/>
    </source>
</evidence>
<comment type="caution">
    <text evidence="2">The sequence shown here is derived from an EMBL/GenBank/DDBJ whole genome shotgun (WGS) entry which is preliminary data.</text>
</comment>
<dbReference type="EMBL" id="AZBU02000006">
    <property type="protein sequence ID" value="TKR73779.1"/>
    <property type="molecule type" value="Genomic_DNA"/>
</dbReference>
<accession>A0A4U5MVC2</accession>
<feature type="region of interest" description="Disordered" evidence="1">
    <location>
        <begin position="1"/>
        <end position="35"/>
    </location>
</feature>
<name>A0A4U5MVC2_STECR</name>
<sequence length="82" mass="9367">MRFPSKNTIPNRINPSPTENKALQSNPHSHKKQVQPDLLALCSTRQQQWSDLNFGSHSGSVTTRLSQIIYIIYDEQQSKQCV</sequence>
<keyword evidence="3" id="KW-1185">Reference proteome</keyword>
<proteinExistence type="predicted"/>
<protein>
    <submittedName>
        <fullName evidence="2">Uncharacterized protein</fullName>
    </submittedName>
</protein>
<evidence type="ECO:0000256" key="1">
    <source>
        <dbReference type="SAM" id="MobiDB-lite"/>
    </source>
</evidence>
<dbReference type="Proteomes" id="UP000298663">
    <property type="component" value="Unassembled WGS sequence"/>
</dbReference>